<reference evidence="3" key="1">
    <citation type="submission" date="2017-05" db="EMBL/GenBank/DDBJ databases">
        <authorList>
            <person name="Sharma S."/>
            <person name="Sidhu C."/>
            <person name="Pinnaka A.K."/>
        </authorList>
    </citation>
    <scope>NUCLEOTIDE SEQUENCE [LARGE SCALE GENOMIC DNA]</scope>
    <source>
        <strain evidence="3">AK93</strain>
    </source>
</reference>
<dbReference type="InterPro" id="IPR003423">
    <property type="entry name" value="OMP_efflux"/>
</dbReference>
<dbReference type="SUPFAM" id="SSF56954">
    <property type="entry name" value="Outer membrane efflux proteins (OEP)"/>
    <property type="match status" value="1"/>
</dbReference>
<dbReference type="Proteomes" id="UP000256763">
    <property type="component" value="Unassembled WGS sequence"/>
</dbReference>
<evidence type="ECO:0000313" key="3">
    <source>
        <dbReference type="Proteomes" id="UP000256763"/>
    </source>
</evidence>
<dbReference type="Gene3D" id="2.20.200.10">
    <property type="entry name" value="Outer membrane efflux proteins (OEP)"/>
    <property type="match status" value="1"/>
</dbReference>
<comment type="similarity">
    <text evidence="1">Belongs to the outer membrane factor (OMF) (TC 1.B.17) family.</text>
</comment>
<dbReference type="AlphaFoldDB" id="A0A3E0X0L1"/>
<comment type="caution">
    <text evidence="2">The sequence shown here is derived from an EMBL/GenBank/DDBJ whole genome shotgun (WGS) entry which is preliminary data.</text>
</comment>
<evidence type="ECO:0000256" key="1">
    <source>
        <dbReference type="ARBA" id="ARBA00007613"/>
    </source>
</evidence>
<dbReference type="RefSeq" id="WP_116347447.1">
    <property type="nucleotide sequence ID" value="NZ_NFZW01000002.1"/>
</dbReference>
<accession>A0A3E0X0L1</accession>
<gene>
    <name evidence="2" type="ORF">CAL65_03420</name>
</gene>
<dbReference type="Pfam" id="PF02321">
    <property type="entry name" value="OEP"/>
    <property type="match status" value="1"/>
</dbReference>
<evidence type="ECO:0008006" key="4">
    <source>
        <dbReference type="Google" id="ProtNLM"/>
    </source>
</evidence>
<protein>
    <recommendedName>
        <fullName evidence="4">Outer membrane efflux protein</fullName>
    </recommendedName>
</protein>
<organism evidence="2 3">
    <name type="scientific">Alkalilimnicola ehrlichii</name>
    <dbReference type="NCBI Taxonomy" id="351052"/>
    <lineage>
        <taxon>Bacteria</taxon>
        <taxon>Pseudomonadati</taxon>
        <taxon>Pseudomonadota</taxon>
        <taxon>Gammaproteobacteria</taxon>
        <taxon>Chromatiales</taxon>
        <taxon>Ectothiorhodospiraceae</taxon>
        <taxon>Alkalilimnicola</taxon>
    </lineage>
</organism>
<dbReference type="EMBL" id="NFZW01000002">
    <property type="protein sequence ID" value="RFA38960.1"/>
    <property type="molecule type" value="Genomic_DNA"/>
</dbReference>
<dbReference type="Gene3D" id="1.20.1600.10">
    <property type="entry name" value="Outer membrane efflux proteins (OEP)"/>
    <property type="match status" value="1"/>
</dbReference>
<proteinExistence type="inferred from homology"/>
<dbReference type="PANTHER" id="PTHR30203">
    <property type="entry name" value="OUTER MEMBRANE CATION EFFLUX PROTEIN"/>
    <property type="match status" value="1"/>
</dbReference>
<dbReference type="PANTHER" id="PTHR30203:SF33">
    <property type="entry name" value="BLR4455 PROTEIN"/>
    <property type="match status" value="1"/>
</dbReference>
<keyword evidence="3" id="KW-1185">Reference proteome</keyword>
<dbReference type="InterPro" id="IPR010131">
    <property type="entry name" value="MdtP/NodT-like"/>
</dbReference>
<name>A0A3E0X0L1_9GAMM</name>
<dbReference type="GO" id="GO:0015562">
    <property type="term" value="F:efflux transmembrane transporter activity"/>
    <property type="evidence" value="ECO:0007669"/>
    <property type="project" value="InterPro"/>
</dbReference>
<sequence>MSATSGVAGALTGGSETIASLAASLTAPIFHGGSLRAGAEQAQARQEELVYRYAQAVLTSLQEVEDALAAVAASAERVEALERAAVESREAFRLASVRYEAGSVDLLTVMDAQRSLIQTEDGLIQAELARYHAAISLFRSMGGGWDVGSL</sequence>
<evidence type="ECO:0000313" key="2">
    <source>
        <dbReference type="EMBL" id="RFA38960.1"/>
    </source>
</evidence>